<proteinExistence type="predicted"/>
<evidence type="ECO:0000313" key="1">
    <source>
        <dbReference type="EMBL" id="MBB6174682.1"/>
    </source>
</evidence>
<comment type="caution">
    <text evidence="1">The sequence shown here is derived from an EMBL/GenBank/DDBJ whole genome shotgun (WGS) entry which is preliminary data.</text>
</comment>
<evidence type="ECO:0000313" key="2">
    <source>
        <dbReference type="Proteomes" id="UP000546642"/>
    </source>
</evidence>
<dbReference type="AlphaFoldDB" id="A0A7W9YMB3"/>
<organism evidence="1 2">
    <name type="scientific">Nocardiopsis mwathae</name>
    <dbReference type="NCBI Taxonomy" id="1472723"/>
    <lineage>
        <taxon>Bacteria</taxon>
        <taxon>Bacillati</taxon>
        <taxon>Actinomycetota</taxon>
        <taxon>Actinomycetes</taxon>
        <taxon>Streptosporangiales</taxon>
        <taxon>Nocardiopsidaceae</taxon>
        <taxon>Nocardiopsis</taxon>
    </lineage>
</organism>
<gene>
    <name evidence="1" type="ORF">HNR23_004742</name>
</gene>
<dbReference type="EMBL" id="JACHDS010000001">
    <property type="protein sequence ID" value="MBB6174682.1"/>
    <property type="molecule type" value="Genomic_DNA"/>
</dbReference>
<dbReference type="RefSeq" id="WP_184078859.1">
    <property type="nucleotide sequence ID" value="NZ_JACHDS010000001.1"/>
</dbReference>
<dbReference type="Proteomes" id="UP000546642">
    <property type="component" value="Unassembled WGS sequence"/>
</dbReference>
<name>A0A7W9YMB3_9ACTN</name>
<sequence>MQVEDLVGGYDSYTTSEDLADDMGMDVNPTSTIPCSVITVTYTIADGC</sequence>
<protein>
    <submittedName>
        <fullName evidence="1">Uncharacterized protein</fullName>
    </submittedName>
</protein>
<reference evidence="1 2" key="1">
    <citation type="submission" date="2020-08" db="EMBL/GenBank/DDBJ databases">
        <title>Sequencing the genomes of 1000 actinobacteria strains.</title>
        <authorList>
            <person name="Klenk H.-P."/>
        </authorList>
    </citation>
    <scope>NUCLEOTIDE SEQUENCE [LARGE SCALE GENOMIC DNA]</scope>
    <source>
        <strain evidence="1 2">DSM 46659</strain>
    </source>
</reference>
<accession>A0A7W9YMB3</accession>
<keyword evidence="2" id="KW-1185">Reference proteome</keyword>